<dbReference type="RefSeq" id="NP_001096341.1">
    <property type="nucleotide sequence ID" value="NM_001102871.1"/>
</dbReference>
<gene>
    <name evidence="5 7 8" type="primary">lysmd1</name>
    <name evidence="4" type="synonym">LOC100124927</name>
</gene>
<dbReference type="PANTHER" id="PTHR20932:SF2">
    <property type="entry name" value="AND PUTATIVE PEPTIDOGLYCAN-BINDING DOMAIN-CONTAINING PROTEIN 1-RELATED"/>
    <property type="match status" value="1"/>
</dbReference>
<dbReference type="STRING" id="8364.ENSXETP00000006838"/>
<reference evidence="4" key="2">
    <citation type="submission" date="2007-03" db="EMBL/GenBank/DDBJ databases">
        <authorList>
            <consortium name="NIH - Xenopus Gene Collection (XGC) project"/>
        </authorList>
    </citation>
    <scope>NUCLEOTIDE SEQUENCE [LARGE SCALE MRNA]</scope>
    <source>
        <tissue evidence="4">Whole embryo</tissue>
    </source>
</reference>
<evidence type="ECO:0000313" key="4">
    <source>
        <dbReference type="EMBL" id="AAI35786.1"/>
    </source>
</evidence>
<evidence type="ECO:0000313" key="7">
    <source>
        <dbReference type="RefSeq" id="NP_001096341.1"/>
    </source>
</evidence>
<feature type="compositionally biased region" description="Basic and acidic residues" evidence="2">
    <location>
        <begin position="207"/>
        <end position="218"/>
    </location>
</feature>
<accession>F6VPV8</accession>
<dbReference type="Proteomes" id="UP000008143">
    <property type="component" value="Chromosome 8"/>
</dbReference>
<dbReference type="PANTHER" id="PTHR20932">
    <property type="entry name" value="LYSM AND PUTATIVE PEPTIDOGLYCAN-BINDING DOMAIN-CONTAINING PROTEIN"/>
    <property type="match status" value="1"/>
</dbReference>
<reference evidence="7" key="1">
    <citation type="journal article" date="2002" name="Dev. Dyn.">
        <title>Genetic and genomic tools for Xenopus research: The NIH Xenopus initiative.</title>
        <authorList>
            <person name="Klein S.L."/>
            <person name="Strausberg R.L."/>
            <person name="Wagner L."/>
            <person name="Pontius J."/>
            <person name="Clifton S.W."/>
            <person name="Richardson P."/>
        </authorList>
    </citation>
    <scope>NUCLEOTIDE SEQUENCE</scope>
</reference>
<dbReference type="CDD" id="cd00118">
    <property type="entry name" value="LysM"/>
    <property type="match status" value="1"/>
</dbReference>
<dbReference type="DNASU" id="100124927"/>
<dbReference type="Xenbase" id="XB-GENE-989799">
    <property type="gene designation" value="lysmd1"/>
</dbReference>
<dbReference type="InterPro" id="IPR045030">
    <property type="entry name" value="LYSM1-4"/>
</dbReference>
<reference evidence="7" key="5">
    <citation type="submission" date="2025-04" db="UniProtKB">
        <authorList>
            <consortium name="RefSeq"/>
        </authorList>
    </citation>
    <scope>IDENTIFICATION</scope>
</reference>
<dbReference type="CTD" id="388695"/>
<dbReference type="Ensembl" id="ENSXETT00000017826">
    <property type="protein sequence ID" value="ENSXETP00000017826"/>
    <property type="gene ID" value="ENSXETG00000008137"/>
</dbReference>
<dbReference type="KEGG" id="xtr:100124927"/>
<proteinExistence type="evidence at transcript level"/>
<dbReference type="EMBL" id="BC135785">
    <property type="protein sequence ID" value="AAI35786.1"/>
    <property type="molecule type" value="mRNA"/>
</dbReference>
<reference evidence="5" key="4">
    <citation type="submission" date="2011-06" db="UniProtKB">
        <authorList>
            <consortium name="Ensembl"/>
        </authorList>
    </citation>
    <scope>IDENTIFICATION</scope>
</reference>
<dbReference type="SUPFAM" id="SSF54106">
    <property type="entry name" value="LysM domain"/>
    <property type="match status" value="1"/>
</dbReference>
<evidence type="ECO:0000256" key="1">
    <source>
        <dbReference type="ARBA" id="ARBA00040996"/>
    </source>
</evidence>
<dbReference type="AGR" id="Xenbase:XB-GENE-989799"/>
<feature type="region of interest" description="Disordered" evidence="2">
    <location>
        <begin position="151"/>
        <end position="218"/>
    </location>
</feature>
<dbReference type="Gene3D" id="3.10.350.10">
    <property type="entry name" value="LysM domain"/>
    <property type="match status" value="1"/>
</dbReference>
<accession>A4II05</accession>
<dbReference type="OMA" id="EVWPHSA"/>
<evidence type="ECO:0000313" key="6">
    <source>
        <dbReference type="Proteomes" id="UP000008143"/>
    </source>
</evidence>
<dbReference type="PROSITE" id="PS51782">
    <property type="entry name" value="LYSM"/>
    <property type="match status" value="1"/>
</dbReference>
<feature type="region of interest" description="Disordered" evidence="2">
    <location>
        <begin position="1"/>
        <end position="26"/>
    </location>
</feature>
<dbReference type="AlphaFoldDB" id="A4II05"/>
<dbReference type="Bgee" id="ENSXETG00000008137">
    <property type="expression patterns" value="Expressed in skeletal muscle tissue and 13 other cell types or tissues"/>
</dbReference>
<reference evidence="5" key="3">
    <citation type="journal article" date="2010" name="Science">
        <title>The genome of the Western clawed frog Xenopus tropicalis.</title>
        <authorList>
            <person name="Hellsten U."/>
            <person name="Harland R.M."/>
            <person name="Gilchrist M.J."/>
            <person name="Hendrix D."/>
            <person name="Jurka J."/>
            <person name="Kapitonov V."/>
            <person name="Ovcharenko I."/>
            <person name="Putnam N.H."/>
            <person name="Shu S."/>
            <person name="Taher L."/>
            <person name="Blitz I.L."/>
            <person name="Blumberg B."/>
            <person name="Dichmann D.S."/>
            <person name="Dubchak I."/>
            <person name="Amaya E."/>
            <person name="Detter J.C."/>
            <person name="Fletcher R."/>
            <person name="Gerhard D.S."/>
            <person name="Goodstein D."/>
            <person name="Graves T."/>
            <person name="Grigoriev I.V."/>
            <person name="Grimwood J."/>
            <person name="Kawashima T."/>
            <person name="Lindquist E."/>
            <person name="Lucas S.M."/>
            <person name="Mead P.E."/>
            <person name="Mitros T."/>
            <person name="Ogino H."/>
            <person name="Ohta Y."/>
            <person name="Poliakov A.V."/>
            <person name="Pollet N."/>
            <person name="Robert J."/>
            <person name="Salamov A."/>
            <person name="Sater A.K."/>
            <person name="Schmutz J."/>
            <person name="Terry A."/>
            <person name="Vize P.D."/>
            <person name="Warren W.C."/>
            <person name="Wells D."/>
            <person name="Wills A."/>
            <person name="Wilson R.K."/>
            <person name="Zimmerman L.B."/>
            <person name="Zorn A.M."/>
            <person name="Grainger R."/>
            <person name="Grammer T."/>
            <person name="Khokha M.K."/>
            <person name="Richardson P.M."/>
            <person name="Rokhsar D.S."/>
        </authorList>
    </citation>
    <scope>NUCLEOTIDE SEQUENCE [LARGE SCALE GENOMIC DNA]</scope>
    <source>
        <strain evidence="5">Nigerian</strain>
    </source>
</reference>
<dbReference type="PaxDb" id="8364-ENSXETP00000059345"/>
<feature type="domain" description="LysM" evidence="3">
    <location>
        <begin position="37"/>
        <end position="81"/>
    </location>
</feature>
<evidence type="ECO:0000256" key="2">
    <source>
        <dbReference type="SAM" id="MobiDB-lite"/>
    </source>
</evidence>
<dbReference type="InterPro" id="IPR018392">
    <property type="entry name" value="LysM"/>
</dbReference>
<evidence type="ECO:0000313" key="5">
    <source>
        <dbReference type="Ensembl" id="ENSXETP00000017826"/>
    </source>
</evidence>
<dbReference type="HOGENOM" id="CLU_079453_1_0_1"/>
<dbReference type="InterPro" id="IPR036779">
    <property type="entry name" value="LysM_dom_sf"/>
</dbReference>
<name>A4II05_XENTR</name>
<dbReference type="OrthoDB" id="2107166at2759"/>
<protein>
    <recommendedName>
        <fullName evidence="1">LysM and putative peptidoglycan-binding domain-containing protein 1</fullName>
    </recommendedName>
</protein>
<organism evidence="4">
    <name type="scientific">Xenopus tropicalis</name>
    <name type="common">Western clawed frog</name>
    <name type="synonym">Silurana tropicalis</name>
    <dbReference type="NCBI Taxonomy" id="8364"/>
    <lineage>
        <taxon>Eukaryota</taxon>
        <taxon>Metazoa</taxon>
        <taxon>Chordata</taxon>
        <taxon>Craniata</taxon>
        <taxon>Vertebrata</taxon>
        <taxon>Euteleostomi</taxon>
        <taxon>Amphibia</taxon>
        <taxon>Batrachia</taxon>
        <taxon>Anura</taxon>
        <taxon>Pipoidea</taxon>
        <taxon>Pipidae</taxon>
        <taxon>Xenopodinae</taxon>
        <taxon>Xenopus</taxon>
        <taxon>Silurana</taxon>
    </lineage>
</organism>
<feature type="compositionally biased region" description="Basic and acidic residues" evidence="2">
    <location>
        <begin position="1"/>
        <end position="11"/>
    </location>
</feature>
<feature type="region of interest" description="Disordered" evidence="2">
    <location>
        <begin position="91"/>
        <end position="136"/>
    </location>
</feature>
<dbReference type="PaxDb" id="8364-ENSXETP00000017826"/>
<evidence type="ECO:0000313" key="8">
    <source>
        <dbReference type="Xenbase" id="XB-GENE-989799"/>
    </source>
</evidence>
<dbReference type="SMART" id="SM00257">
    <property type="entry name" value="LysM"/>
    <property type="match status" value="1"/>
</dbReference>
<evidence type="ECO:0000259" key="3">
    <source>
        <dbReference type="PROSITE" id="PS51782"/>
    </source>
</evidence>
<feature type="compositionally biased region" description="Low complexity" evidence="2">
    <location>
        <begin position="174"/>
        <end position="192"/>
    </location>
</feature>
<sequence length="218" mass="24124">MASNSGHRDSGLLHGTRTRSYGSLVQSPYSPARIRKLEHQVQPGDTLQGLALRYGVTMEQIKRANRLYTNDSIFLKKSLCIPVLADQLHLSDDQNSQDGSGAEGSPIQQQPERGEKQKSRHHAAQKDEMSPLDFMSRLDTNIRVSKRAAVKKLREGESFTTEDEPTAGSAGGYQSPNRTPSSQSSPQTQQRSLLGPVPLTITTRASTIRDHEDEIFKL</sequence>
<dbReference type="GeneTree" id="ENSGT00940000160002"/>
<keyword evidence="6" id="KW-1185">Reference proteome</keyword>
<dbReference type="GeneID" id="100124927"/>
<dbReference type="Pfam" id="PF01476">
    <property type="entry name" value="LysM"/>
    <property type="match status" value="1"/>
</dbReference>
<dbReference type="eggNOG" id="ENOG502RZER">
    <property type="taxonomic scope" value="Eukaryota"/>
</dbReference>